<dbReference type="PANTHER" id="PTHR13061:SF29">
    <property type="entry name" value="GAMMA CARBONIC ANHYDRASE-LIKE 1, MITOCHONDRIAL-RELATED"/>
    <property type="match status" value="1"/>
</dbReference>
<dbReference type="Gene3D" id="2.160.10.10">
    <property type="entry name" value="Hexapeptide repeat proteins"/>
    <property type="match status" value="1"/>
</dbReference>
<proteinExistence type="predicted"/>
<dbReference type="KEGG" id="lfc:LFE_0390"/>
<dbReference type="Proteomes" id="UP000007382">
    <property type="component" value="Chromosome"/>
</dbReference>
<organism evidence="1 2">
    <name type="scientific">Leptospirillum ferrooxidans (strain C2-3)</name>
    <dbReference type="NCBI Taxonomy" id="1162668"/>
    <lineage>
        <taxon>Bacteria</taxon>
        <taxon>Pseudomonadati</taxon>
        <taxon>Nitrospirota</taxon>
        <taxon>Nitrospiria</taxon>
        <taxon>Nitrospirales</taxon>
        <taxon>Nitrospiraceae</taxon>
        <taxon>Leptospirillum</taxon>
    </lineage>
</organism>
<accession>I0ILG2</accession>
<keyword evidence="1" id="KW-0808">Transferase</keyword>
<evidence type="ECO:0000313" key="2">
    <source>
        <dbReference type="Proteomes" id="UP000007382"/>
    </source>
</evidence>
<keyword evidence="2" id="KW-1185">Reference proteome</keyword>
<dbReference type="CDD" id="cd04645">
    <property type="entry name" value="LbH_gamma_CA_like"/>
    <property type="match status" value="1"/>
</dbReference>
<sequence>MILPYKGILPKIAPSAWIAESAQVIGDTTIGKDSSIWFGAVVRGDVHRIRIGQRTNIQDLSVCHVTRNRFSLTIGSNVTVGHRVILHGCTLGNRILVGMGSIIMDGAVIGDDTIIGAGSLVTEGTIIPSGHLALGSPAKVKRTLTDEEKEWIRQSARHYISYSQNYKNSPYPISAK</sequence>
<dbReference type="OrthoDB" id="9803036at2"/>
<dbReference type="eggNOG" id="COG0663">
    <property type="taxonomic scope" value="Bacteria"/>
</dbReference>
<gene>
    <name evidence="1" type="ordered locus">LFE_0390</name>
</gene>
<reference evidence="1 2" key="1">
    <citation type="journal article" date="2012" name="J. Bacteriol.">
        <title>Complete Genome Sequence of Leptospirillum ferrooxidans Strain C2-3, Isolated from a Fresh Volcanic Ash Deposit on the Island of Miyake, Japan.</title>
        <authorList>
            <person name="Fujimura R."/>
            <person name="Sato Y."/>
            <person name="Nishizawa T."/>
            <person name="Oshima K."/>
            <person name="Kim S.-W."/>
            <person name="Hattori M."/>
            <person name="Kamijo T."/>
            <person name="Ohta H."/>
        </authorList>
    </citation>
    <scope>NUCLEOTIDE SEQUENCE [LARGE SCALE GENOMIC DNA]</scope>
    <source>
        <strain evidence="1 2">C2-3</strain>
    </source>
</reference>
<dbReference type="AlphaFoldDB" id="I0ILG2"/>
<dbReference type="HOGENOM" id="CLU_064827_7_1_0"/>
<dbReference type="Pfam" id="PF00132">
    <property type="entry name" value="Hexapep"/>
    <property type="match status" value="1"/>
</dbReference>
<dbReference type="EMBL" id="AP012342">
    <property type="protein sequence ID" value="BAM06111.1"/>
    <property type="molecule type" value="Genomic_DNA"/>
</dbReference>
<dbReference type="SUPFAM" id="SSF51161">
    <property type="entry name" value="Trimeric LpxA-like enzymes"/>
    <property type="match status" value="1"/>
</dbReference>
<dbReference type="InterPro" id="IPR001451">
    <property type="entry name" value="Hexapep"/>
</dbReference>
<evidence type="ECO:0000313" key="1">
    <source>
        <dbReference type="EMBL" id="BAM06111.1"/>
    </source>
</evidence>
<dbReference type="InterPro" id="IPR050484">
    <property type="entry name" value="Transf_Hexapept/Carb_Anhydrase"/>
</dbReference>
<dbReference type="GO" id="GO:0016740">
    <property type="term" value="F:transferase activity"/>
    <property type="evidence" value="ECO:0007669"/>
    <property type="project" value="UniProtKB-KW"/>
</dbReference>
<dbReference type="InterPro" id="IPR047324">
    <property type="entry name" value="LbH_gamma_CA-like"/>
</dbReference>
<protein>
    <submittedName>
        <fullName evidence="1">Hexapeptide transferase family protein</fullName>
    </submittedName>
</protein>
<dbReference type="STRING" id="1162668.LFE_0390"/>
<dbReference type="RefSeq" id="WP_014448604.1">
    <property type="nucleotide sequence ID" value="NC_017094.1"/>
</dbReference>
<dbReference type="PANTHER" id="PTHR13061">
    <property type="entry name" value="DYNACTIN SUBUNIT P25"/>
    <property type="match status" value="1"/>
</dbReference>
<reference evidence="2" key="2">
    <citation type="submission" date="2012-03" db="EMBL/GenBank/DDBJ databases">
        <title>The complete genome sequence of the pioneer microbe on fresh volcanic deposit, Leptospirillum ferrooxidans strain C2-3.</title>
        <authorList>
            <person name="Fujimura R."/>
            <person name="Sato Y."/>
            <person name="Nishizawa T."/>
            <person name="Nanba K."/>
            <person name="Oshima K."/>
            <person name="Hattori M."/>
            <person name="Kamijo T."/>
            <person name="Ohta H."/>
        </authorList>
    </citation>
    <scope>NUCLEOTIDE SEQUENCE [LARGE SCALE GENOMIC DNA]</scope>
    <source>
        <strain evidence="2">C2-3</strain>
    </source>
</reference>
<name>I0ILG2_LEPFC</name>
<dbReference type="PATRIC" id="fig|1162668.3.peg.454"/>
<dbReference type="InterPro" id="IPR011004">
    <property type="entry name" value="Trimer_LpxA-like_sf"/>
</dbReference>